<dbReference type="Pfam" id="PF21043">
    <property type="entry name" value="Rv3651-like_C"/>
    <property type="match status" value="1"/>
</dbReference>
<proteinExistence type="predicted"/>
<reference evidence="4" key="1">
    <citation type="submission" date="2014-05" db="EMBL/GenBank/DDBJ databases">
        <authorList>
            <person name="Urmite Genomes"/>
        </authorList>
    </citation>
    <scope>NUCLEOTIDE SEQUENCE</scope>
    <source>
        <strain evidence="4">DSM 44074</strain>
    </source>
</reference>
<evidence type="ECO:0000313" key="4">
    <source>
        <dbReference type="EMBL" id="CDQ47243.1"/>
    </source>
</evidence>
<dbReference type="Pfam" id="PF18621">
    <property type="entry name" value="Rv3651-like_middle"/>
    <property type="match status" value="1"/>
</dbReference>
<dbReference type="EMBL" id="LK021343">
    <property type="protein sequence ID" value="CDQ47243.1"/>
    <property type="molecule type" value="Genomic_DNA"/>
</dbReference>
<dbReference type="AlphaFoldDB" id="A0AAV2WTY9"/>
<dbReference type="InterPro" id="IPR048578">
    <property type="entry name" value="Rv3651-like_C"/>
</dbReference>
<name>A0AAV2WTY9_MYCNE</name>
<reference evidence="4" key="2">
    <citation type="submission" date="2015-09" db="EMBL/GenBank/DDBJ databases">
        <title>Draft genome sequence of Mycobacterium neoaurum DSM 44074.</title>
        <authorList>
            <person name="Croce O."/>
            <person name="Robert C."/>
            <person name="Raoult D."/>
            <person name="Drancourt M."/>
        </authorList>
    </citation>
    <scope>NUCLEOTIDE SEQUENCE</scope>
    <source>
        <strain evidence="4">DSM 44074</strain>
    </source>
</reference>
<dbReference type="InterPro" id="IPR041439">
    <property type="entry name" value="Rv3651-like_middle"/>
</dbReference>
<dbReference type="Proteomes" id="UP000028864">
    <property type="component" value="Unassembled WGS sequence"/>
</dbReference>
<accession>A0AAV2WTY9</accession>
<feature type="domain" description="Rv3651-like C-terminal" evidence="3">
    <location>
        <begin position="225"/>
        <end position="342"/>
    </location>
</feature>
<dbReference type="Pfam" id="PF18007">
    <property type="entry name" value="Rv3651-like_N"/>
    <property type="match status" value="1"/>
</dbReference>
<protein>
    <recommendedName>
        <fullName evidence="6">Rv3651-like N-terminal domain-containing protein</fullName>
    </recommendedName>
</protein>
<gene>
    <name evidence="4" type="ORF">BN1047_05162</name>
</gene>
<evidence type="ECO:0000259" key="3">
    <source>
        <dbReference type="Pfam" id="PF21043"/>
    </source>
</evidence>
<evidence type="ECO:0000259" key="1">
    <source>
        <dbReference type="Pfam" id="PF18007"/>
    </source>
</evidence>
<feature type="domain" description="Rv3651-like middle" evidence="2">
    <location>
        <begin position="106"/>
        <end position="215"/>
    </location>
</feature>
<evidence type="ECO:0000259" key="2">
    <source>
        <dbReference type="Pfam" id="PF18621"/>
    </source>
</evidence>
<sequence length="374" mass="40830">MPVKLTGMDHDWLLVETLGDEPAIVAQGSRTKNLVPISTFLRRNPHLMAVQSAIGETVRAGQALTSITPKNDRVIRTEVVHMSDGVIHGVHLWIGEPGAEPPDRPMPGPLKWDLTAGIATDTAESLYNAGRDASVEATQGRAFAEDLPARALNPNESKVLSMVIRAKPGHVLCSTWNVTDFRGEPITVGFVARAIAEEQDDGSERLICRAMNWRSVVEGPVVRPDDLAQRILNGLAAPGVHRAIVDLNHWRLLKWLDKPCPFFDWRAGEQGETVLHPGDERHVLGMAREFVDGPTARVLRLPAHGGGFTPIHVTVNRIELDNDTYAALMSMRLPTDEEIAAAEQEATAVEGAQSGTRAALKSLLRLRKITGQTD</sequence>
<feature type="domain" description="Rv3651-like N-terminal" evidence="1">
    <location>
        <begin position="11"/>
        <end position="103"/>
    </location>
</feature>
<organism evidence="4 5">
    <name type="scientific">Mycolicibacterium neoaurum</name>
    <name type="common">Mycobacterium neoaurum</name>
    <dbReference type="NCBI Taxonomy" id="1795"/>
    <lineage>
        <taxon>Bacteria</taxon>
        <taxon>Bacillati</taxon>
        <taxon>Actinomycetota</taxon>
        <taxon>Actinomycetes</taxon>
        <taxon>Mycobacteriales</taxon>
        <taxon>Mycobacteriaceae</taxon>
        <taxon>Mycolicibacterium</taxon>
    </lineage>
</organism>
<dbReference type="InterPro" id="IPR041458">
    <property type="entry name" value="Rv3651-like_N"/>
</dbReference>
<evidence type="ECO:0000313" key="5">
    <source>
        <dbReference type="Proteomes" id="UP000028864"/>
    </source>
</evidence>
<evidence type="ECO:0008006" key="6">
    <source>
        <dbReference type="Google" id="ProtNLM"/>
    </source>
</evidence>